<dbReference type="Pfam" id="PF23121">
    <property type="entry name" value="SPOC_AIPP2"/>
    <property type="match status" value="1"/>
</dbReference>
<dbReference type="Proteomes" id="UP000215914">
    <property type="component" value="Chromosome 2"/>
</dbReference>
<evidence type="ECO:0000256" key="6">
    <source>
        <dbReference type="SAM" id="MobiDB-lite"/>
    </source>
</evidence>
<keyword evidence="1" id="KW-0479">Metal-binding</keyword>
<dbReference type="GO" id="GO:0008270">
    <property type="term" value="F:zinc ion binding"/>
    <property type="evidence" value="ECO:0007669"/>
    <property type="project" value="UniProtKB-KW"/>
</dbReference>
<evidence type="ECO:0000313" key="8">
    <source>
        <dbReference type="EMBL" id="KAF5818170.1"/>
    </source>
</evidence>
<gene>
    <name evidence="9" type="ORF">HannXRQ_Chr02g0044731</name>
    <name evidence="8" type="ORF">HanXRQr2_Chr02g0061821</name>
</gene>
<evidence type="ECO:0000313" key="9">
    <source>
        <dbReference type="EMBL" id="OTG34342.1"/>
    </source>
</evidence>
<keyword evidence="5" id="KW-0804">Transcription</keyword>
<evidence type="ECO:0000256" key="1">
    <source>
        <dbReference type="ARBA" id="ARBA00022723"/>
    </source>
</evidence>
<dbReference type="InParanoid" id="A0A251VHD8"/>
<feature type="region of interest" description="Disordered" evidence="6">
    <location>
        <begin position="235"/>
        <end position="258"/>
    </location>
</feature>
<dbReference type="Gramene" id="mRNA:HanXRQr2_Chr02g0061821">
    <property type="protein sequence ID" value="mRNA:HanXRQr2_Chr02g0061821"/>
    <property type="gene ID" value="HanXRQr2_Chr02g0061821"/>
</dbReference>
<keyword evidence="2" id="KW-0863">Zinc-finger</keyword>
<dbReference type="OMA" id="KLACFPR"/>
<dbReference type="OrthoDB" id="651601at2759"/>
<proteinExistence type="predicted"/>
<keyword evidence="3" id="KW-0862">Zinc</keyword>
<dbReference type="STRING" id="4232.A0A251VHD8"/>
<sequence>MASMIKPCDICGDPGVVEAIIICSECQVAREHLYCMREFRTQAPPWWRCEECQSQSQITSPKTTDDEPETKNVSTSPQQTTFARERRNKNRIASKYGFKEKWVDKGRTKYLSCDEAVKLSSGSMKVNNSRNEFRSAHGMSKSVTPPRVFQRSTGLKEKATLPTCERVHIKSPKEERNIKPKLQQHVVQQSISPKDKATPLTYERVHIKSPREERIVKQSVSPREKAAVPFQNRGNAMQPVKSPRVEGTDLEKEPKTSCKNHADVEAGRSCAAKPNLTSGLPVSEMHDPYIPALNSYWKGCFYLPNGTQTFNEAFTAHPPSRVHYKVYETVKKMPERIYFQRVSYHDLRMDIFPADRDDIGLYFFPMFKKRGENDISIIDCMWRNNLVMKSNVEGAELFVLSSRVLPSHAQEYQGNNFLWGVFRGPKTAVKVAHSPPSTVVKREACYDDVPPGFTRICRS</sequence>
<evidence type="ECO:0000256" key="2">
    <source>
        <dbReference type="ARBA" id="ARBA00022771"/>
    </source>
</evidence>
<dbReference type="EMBL" id="CM007891">
    <property type="protein sequence ID" value="OTG34342.1"/>
    <property type="molecule type" value="Genomic_DNA"/>
</dbReference>
<dbReference type="AlphaFoldDB" id="A0A251VHD8"/>
<feature type="region of interest" description="Disordered" evidence="6">
    <location>
        <begin position="57"/>
        <end position="84"/>
    </location>
</feature>
<evidence type="ECO:0000313" key="10">
    <source>
        <dbReference type="Proteomes" id="UP000215914"/>
    </source>
</evidence>
<reference evidence="8 10" key="1">
    <citation type="journal article" date="2017" name="Nature">
        <title>The sunflower genome provides insights into oil metabolism, flowering and Asterid evolution.</title>
        <authorList>
            <person name="Badouin H."/>
            <person name="Gouzy J."/>
            <person name="Grassa C.J."/>
            <person name="Murat F."/>
            <person name="Staton S.E."/>
            <person name="Cottret L."/>
            <person name="Lelandais-Briere C."/>
            <person name="Owens G.L."/>
            <person name="Carrere S."/>
            <person name="Mayjonade B."/>
            <person name="Legrand L."/>
            <person name="Gill N."/>
            <person name="Kane N.C."/>
            <person name="Bowers J.E."/>
            <person name="Hubner S."/>
            <person name="Bellec A."/>
            <person name="Berard A."/>
            <person name="Berges H."/>
            <person name="Blanchet N."/>
            <person name="Boniface M.C."/>
            <person name="Brunel D."/>
            <person name="Catrice O."/>
            <person name="Chaidir N."/>
            <person name="Claudel C."/>
            <person name="Donnadieu C."/>
            <person name="Faraut T."/>
            <person name="Fievet G."/>
            <person name="Helmstetter N."/>
            <person name="King M."/>
            <person name="Knapp S.J."/>
            <person name="Lai Z."/>
            <person name="Le Paslier M.C."/>
            <person name="Lippi Y."/>
            <person name="Lorenzon L."/>
            <person name="Mandel J.R."/>
            <person name="Marage G."/>
            <person name="Marchand G."/>
            <person name="Marquand E."/>
            <person name="Bret-Mestries E."/>
            <person name="Morien E."/>
            <person name="Nambeesan S."/>
            <person name="Nguyen T."/>
            <person name="Pegot-Espagnet P."/>
            <person name="Pouilly N."/>
            <person name="Raftis F."/>
            <person name="Sallet E."/>
            <person name="Schiex T."/>
            <person name="Thomas J."/>
            <person name="Vandecasteele C."/>
            <person name="Vares D."/>
            <person name="Vear F."/>
            <person name="Vautrin S."/>
            <person name="Crespi M."/>
            <person name="Mangin B."/>
            <person name="Burke J.M."/>
            <person name="Salse J."/>
            <person name="Munos S."/>
            <person name="Vincourt P."/>
            <person name="Rieseberg L.H."/>
            <person name="Langlade N.B."/>
        </authorList>
    </citation>
    <scope>NUCLEOTIDE SEQUENCE [LARGE SCALE GENOMIC DNA]</scope>
    <source>
        <strain evidence="10">cv. SF193</strain>
        <tissue evidence="8">Leaves</tissue>
    </source>
</reference>
<evidence type="ECO:0000256" key="3">
    <source>
        <dbReference type="ARBA" id="ARBA00022833"/>
    </source>
</evidence>
<dbReference type="Gene3D" id="3.30.40.10">
    <property type="entry name" value="Zinc/RING finger domain, C3HC4 (zinc finger)"/>
    <property type="match status" value="1"/>
</dbReference>
<evidence type="ECO:0000256" key="4">
    <source>
        <dbReference type="ARBA" id="ARBA00023015"/>
    </source>
</evidence>
<dbReference type="GO" id="GO:0034244">
    <property type="term" value="P:negative regulation of transcription elongation by RNA polymerase II"/>
    <property type="evidence" value="ECO:0007669"/>
    <property type="project" value="InterPro"/>
</dbReference>
<feature type="domain" description="AIPP2-like SPOC-like" evidence="7">
    <location>
        <begin position="297"/>
        <end position="422"/>
    </location>
</feature>
<feature type="compositionally biased region" description="Basic and acidic residues" evidence="6">
    <location>
        <begin position="243"/>
        <end position="258"/>
    </location>
</feature>
<dbReference type="EMBL" id="MNCJ02000317">
    <property type="protein sequence ID" value="KAF5818170.1"/>
    <property type="molecule type" value="Genomic_DNA"/>
</dbReference>
<name>A0A251VHD8_HELAN</name>
<dbReference type="SUPFAM" id="SSF57903">
    <property type="entry name" value="FYVE/PHD zinc finger"/>
    <property type="match status" value="1"/>
</dbReference>
<accession>A0A251VHD8</accession>
<dbReference type="InterPro" id="IPR056280">
    <property type="entry name" value="AIPP2-like_SPOC"/>
</dbReference>
<dbReference type="InterPro" id="IPR011011">
    <property type="entry name" value="Znf_FYVE_PHD"/>
</dbReference>
<evidence type="ECO:0000256" key="5">
    <source>
        <dbReference type="ARBA" id="ARBA00023163"/>
    </source>
</evidence>
<dbReference type="GO" id="GO:0140566">
    <property type="term" value="F:histone reader activity"/>
    <property type="evidence" value="ECO:0007669"/>
    <property type="project" value="InterPro"/>
</dbReference>
<dbReference type="PANTHER" id="PTHR33304">
    <property type="match status" value="1"/>
</dbReference>
<reference evidence="9" key="2">
    <citation type="submission" date="2017-02" db="EMBL/GenBank/DDBJ databases">
        <title>Sunflower complete genome.</title>
        <authorList>
            <person name="Langlade N."/>
            <person name="Munos S."/>
        </authorList>
    </citation>
    <scope>NUCLEOTIDE SEQUENCE [LARGE SCALE GENOMIC DNA]</scope>
    <source>
        <tissue evidence="9">Leaves</tissue>
    </source>
</reference>
<protein>
    <submittedName>
        <fullName evidence="8">Chromatin regulator PHD family</fullName>
    </submittedName>
    <submittedName>
        <fullName evidence="9">Putative zinc finger, RING/FYVE/PHD-type</fullName>
    </submittedName>
</protein>
<feature type="compositionally biased region" description="Polar residues" evidence="6">
    <location>
        <begin position="71"/>
        <end position="82"/>
    </location>
</feature>
<reference evidence="8" key="3">
    <citation type="submission" date="2020-06" db="EMBL/GenBank/DDBJ databases">
        <title>Helianthus annuus Genome sequencing and assembly Release 2.</title>
        <authorList>
            <person name="Gouzy J."/>
            <person name="Langlade N."/>
            <person name="Munos S."/>
        </authorList>
    </citation>
    <scope>NUCLEOTIDE SEQUENCE</scope>
    <source>
        <tissue evidence="8">Leaves</tissue>
    </source>
</reference>
<keyword evidence="10" id="KW-1185">Reference proteome</keyword>
<dbReference type="PANTHER" id="PTHR33304:SF36">
    <property type="entry name" value="GB|AAF26970.1-RELATED"/>
    <property type="match status" value="1"/>
</dbReference>
<evidence type="ECO:0000259" key="7">
    <source>
        <dbReference type="Pfam" id="PF23121"/>
    </source>
</evidence>
<dbReference type="InterPro" id="IPR013083">
    <property type="entry name" value="Znf_RING/FYVE/PHD"/>
</dbReference>
<keyword evidence="4" id="KW-0805">Transcription regulation</keyword>
<dbReference type="InterPro" id="IPR049914">
    <property type="entry name" value="PHD1-3/5-6"/>
</dbReference>
<organism evidence="9 10">
    <name type="scientific">Helianthus annuus</name>
    <name type="common">Common sunflower</name>
    <dbReference type="NCBI Taxonomy" id="4232"/>
    <lineage>
        <taxon>Eukaryota</taxon>
        <taxon>Viridiplantae</taxon>
        <taxon>Streptophyta</taxon>
        <taxon>Embryophyta</taxon>
        <taxon>Tracheophyta</taxon>
        <taxon>Spermatophyta</taxon>
        <taxon>Magnoliopsida</taxon>
        <taxon>eudicotyledons</taxon>
        <taxon>Gunneridae</taxon>
        <taxon>Pentapetalae</taxon>
        <taxon>asterids</taxon>
        <taxon>campanulids</taxon>
        <taxon>Asterales</taxon>
        <taxon>Asteraceae</taxon>
        <taxon>Asteroideae</taxon>
        <taxon>Heliantheae alliance</taxon>
        <taxon>Heliantheae</taxon>
        <taxon>Helianthus</taxon>
    </lineage>
</organism>